<evidence type="ECO:0000256" key="1">
    <source>
        <dbReference type="ARBA" id="ARBA00004651"/>
    </source>
</evidence>
<feature type="transmembrane region" description="Helical" evidence="6">
    <location>
        <begin position="341"/>
        <end position="360"/>
    </location>
</feature>
<evidence type="ECO:0000256" key="6">
    <source>
        <dbReference type="SAM" id="Phobius"/>
    </source>
</evidence>
<dbReference type="STRING" id="373668.SAMN05421786_102588"/>
<dbReference type="NCBIfam" id="TIGR00360">
    <property type="entry name" value="ComEC_N-term"/>
    <property type="match status" value="1"/>
</dbReference>
<dbReference type="EMBL" id="FTOL01000002">
    <property type="protein sequence ID" value="SIS85460.1"/>
    <property type="molecule type" value="Genomic_DNA"/>
</dbReference>
<feature type="domain" description="ComEC/Rec2-related protein" evidence="7">
    <location>
        <begin position="218"/>
        <end position="480"/>
    </location>
</feature>
<proteinExistence type="predicted"/>
<keyword evidence="2" id="KW-1003">Cell membrane</keyword>
<feature type="transmembrane region" description="Helical" evidence="6">
    <location>
        <begin position="316"/>
        <end position="335"/>
    </location>
</feature>
<evidence type="ECO:0000259" key="8">
    <source>
        <dbReference type="Pfam" id="PF13567"/>
    </source>
</evidence>
<dbReference type="AlphaFoldDB" id="A0A1N7MHD7"/>
<feature type="transmembrane region" description="Helical" evidence="6">
    <location>
        <begin position="399"/>
        <end position="425"/>
    </location>
</feature>
<evidence type="ECO:0000256" key="3">
    <source>
        <dbReference type="ARBA" id="ARBA00022692"/>
    </source>
</evidence>
<dbReference type="PANTHER" id="PTHR30619">
    <property type="entry name" value="DNA INTERNALIZATION/COMPETENCE PROTEIN COMEC/REC2"/>
    <property type="match status" value="1"/>
</dbReference>
<keyword evidence="3 6" id="KW-0812">Transmembrane</keyword>
<feature type="transmembrane region" description="Helical" evidence="6">
    <location>
        <begin position="492"/>
        <end position="512"/>
    </location>
</feature>
<feature type="transmembrane region" description="Helical" evidence="6">
    <location>
        <begin position="372"/>
        <end position="393"/>
    </location>
</feature>
<evidence type="ECO:0000259" key="7">
    <source>
        <dbReference type="Pfam" id="PF03772"/>
    </source>
</evidence>
<dbReference type="Pfam" id="PF03772">
    <property type="entry name" value="Competence"/>
    <property type="match status" value="1"/>
</dbReference>
<keyword evidence="10" id="KW-1185">Reference proteome</keyword>
<keyword evidence="5 6" id="KW-0472">Membrane</keyword>
<feature type="transmembrane region" description="Helical" evidence="6">
    <location>
        <begin position="29"/>
        <end position="51"/>
    </location>
</feature>
<evidence type="ECO:0000256" key="5">
    <source>
        <dbReference type="ARBA" id="ARBA00023136"/>
    </source>
</evidence>
<protein>
    <submittedName>
        <fullName evidence="9">Competence protein ComEC</fullName>
    </submittedName>
</protein>
<feature type="transmembrane region" description="Helical" evidence="6">
    <location>
        <begin position="271"/>
        <end position="287"/>
    </location>
</feature>
<reference evidence="10" key="1">
    <citation type="submission" date="2017-01" db="EMBL/GenBank/DDBJ databases">
        <authorList>
            <person name="Varghese N."/>
            <person name="Submissions S."/>
        </authorList>
    </citation>
    <scope>NUCLEOTIDE SEQUENCE [LARGE SCALE GENOMIC DNA]</scope>
    <source>
        <strain evidence="10">DSM 18017</strain>
    </source>
</reference>
<accession>A0A1N7MHD7</accession>
<feature type="transmembrane region" description="Helical" evidence="6">
    <location>
        <begin position="56"/>
        <end position="72"/>
    </location>
</feature>
<feature type="transmembrane region" description="Helical" evidence="6">
    <location>
        <begin position="238"/>
        <end position="259"/>
    </location>
</feature>
<name>A0A1N7MHD7_9FLAO</name>
<gene>
    <name evidence="9" type="ORF">SAMN05421786_102588</name>
</gene>
<evidence type="ECO:0000256" key="4">
    <source>
        <dbReference type="ARBA" id="ARBA00022989"/>
    </source>
</evidence>
<feature type="transmembrane region" description="Helical" evidence="6">
    <location>
        <begin position="459"/>
        <end position="480"/>
    </location>
</feature>
<feature type="domain" description="DUF4131" evidence="8">
    <location>
        <begin position="36"/>
        <end position="174"/>
    </location>
</feature>
<dbReference type="PANTHER" id="PTHR30619:SF1">
    <property type="entry name" value="RECOMBINATION PROTEIN 2"/>
    <property type="match status" value="1"/>
</dbReference>
<dbReference type="Proteomes" id="UP000186744">
    <property type="component" value="Unassembled WGS sequence"/>
</dbReference>
<sequence length="590" mass="68766">MNKQPLLILAICFILGIFFQDNCLLGKKYIYGVAILNLSILISLFFTTYFLYRTKVILLGVMFFGLGIILHFCNNISQSTDIDINKKSTIIFKISQKLNSTEKYKKYEGIAQAGKHSFNSIFYIPGDHKELDFEHYYKAESYIMKPALPQYTYQFNYARYLNRKNIGYQVFISSEVFSSERRDLNFKDKVRQSRLDVLKRIDNTEMSVKTRAFLKGIILADRTEMDAATVKDFNRAGLIHFLAISGTHIVVIFGIFYFLMIRIIPLRLRKYAVVLSLGFIWLFALFIGFGSSVLRSCIMLTVYFIFVLLQRKPDLLHSLALSAFIILILDTQQLFDVGFQLSFVAVLGIFWLNQPLLKYFPKQDNYFKKLIFNTITISLSAQLATLPLVLYYFHQFSLISIIANFIIVPFSEMIIVFSFLMTALIAFGLNFNWIEKIYDVVIQILLEVIHWFAEVDFLFMSNIPMNLIELFSISIAIYFLRAMILKYNFKNSMNLTIAVFVFFIMKIGSNIVENQKEEMLFHTFGKHEIISVKKGNTACFWISDIADRDKVVQFIIMPYCSSRRVDHFEIKMLPKSIEKMVFQGRVYELK</sequence>
<dbReference type="InterPro" id="IPR004477">
    <property type="entry name" value="ComEC_N"/>
</dbReference>
<dbReference type="Pfam" id="PF13567">
    <property type="entry name" value="DUF4131"/>
    <property type="match status" value="1"/>
</dbReference>
<keyword evidence="4 6" id="KW-1133">Transmembrane helix</keyword>
<dbReference type="GO" id="GO:0005886">
    <property type="term" value="C:plasma membrane"/>
    <property type="evidence" value="ECO:0007669"/>
    <property type="project" value="UniProtKB-SubCell"/>
</dbReference>
<evidence type="ECO:0000256" key="2">
    <source>
        <dbReference type="ARBA" id="ARBA00022475"/>
    </source>
</evidence>
<evidence type="ECO:0000313" key="9">
    <source>
        <dbReference type="EMBL" id="SIS85460.1"/>
    </source>
</evidence>
<organism evidence="9 10">
    <name type="scientific">Chryseobacterium ureilyticum</name>
    <dbReference type="NCBI Taxonomy" id="373668"/>
    <lineage>
        <taxon>Bacteria</taxon>
        <taxon>Pseudomonadati</taxon>
        <taxon>Bacteroidota</taxon>
        <taxon>Flavobacteriia</taxon>
        <taxon>Flavobacteriales</taxon>
        <taxon>Weeksellaceae</taxon>
        <taxon>Chryseobacterium group</taxon>
        <taxon>Chryseobacterium</taxon>
    </lineage>
</organism>
<evidence type="ECO:0000313" key="10">
    <source>
        <dbReference type="Proteomes" id="UP000186744"/>
    </source>
</evidence>
<dbReference type="InterPro" id="IPR025405">
    <property type="entry name" value="DUF4131"/>
</dbReference>
<comment type="subcellular location">
    <subcellularLocation>
        <location evidence="1">Cell membrane</location>
        <topology evidence="1">Multi-pass membrane protein</topology>
    </subcellularLocation>
</comment>
<dbReference type="InterPro" id="IPR052159">
    <property type="entry name" value="Competence_DNA_uptake"/>
</dbReference>